<gene>
    <name evidence="8" type="ORF">AFUS01_LOCUS1411</name>
</gene>
<dbReference type="GO" id="GO:0007166">
    <property type="term" value="P:cell surface receptor signaling pathway"/>
    <property type="evidence" value="ECO:0007669"/>
    <property type="project" value="InterPro"/>
</dbReference>
<feature type="transmembrane region" description="Helical" evidence="5">
    <location>
        <begin position="423"/>
        <end position="442"/>
    </location>
</feature>
<evidence type="ECO:0000256" key="4">
    <source>
        <dbReference type="ARBA" id="ARBA00023136"/>
    </source>
</evidence>
<evidence type="ECO:0000256" key="5">
    <source>
        <dbReference type="SAM" id="Phobius"/>
    </source>
</evidence>
<dbReference type="InterPro" id="IPR052808">
    <property type="entry name" value="GPCR_Mth-like"/>
</dbReference>
<dbReference type="InterPro" id="IPR000832">
    <property type="entry name" value="GPCR_2_secretin-like"/>
</dbReference>
<evidence type="ECO:0000256" key="3">
    <source>
        <dbReference type="ARBA" id="ARBA00022989"/>
    </source>
</evidence>
<feature type="signal peptide" evidence="6">
    <location>
        <begin position="1"/>
        <end position="23"/>
    </location>
</feature>
<dbReference type="Proteomes" id="UP000708208">
    <property type="component" value="Unassembled WGS sequence"/>
</dbReference>
<dbReference type="PANTHER" id="PTHR46953">
    <property type="entry name" value="G-PROTEIN COUPLED RECEPTOR MTH-LIKE 1-RELATED"/>
    <property type="match status" value="1"/>
</dbReference>
<dbReference type="PANTHER" id="PTHR46953:SF1">
    <property type="entry name" value="G-PROTEIN COUPLED RECEPTOR MTH-LIKE 1-RELATED"/>
    <property type="match status" value="1"/>
</dbReference>
<dbReference type="EMBL" id="CAJVCH010007807">
    <property type="protein sequence ID" value="CAG7661722.1"/>
    <property type="molecule type" value="Genomic_DNA"/>
</dbReference>
<dbReference type="GO" id="GO:0004930">
    <property type="term" value="F:G protein-coupled receptor activity"/>
    <property type="evidence" value="ECO:0007669"/>
    <property type="project" value="InterPro"/>
</dbReference>
<organism evidence="8 9">
    <name type="scientific">Allacma fusca</name>
    <dbReference type="NCBI Taxonomy" id="39272"/>
    <lineage>
        <taxon>Eukaryota</taxon>
        <taxon>Metazoa</taxon>
        <taxon>Ecdysozoa</taxon>
        <taxon>Arthropoda</taxon>
        <taxon>Hexapoda</taxon>
        <taxon>Collembola</taxon>
        <taxon>Symphypleona</taxon>
        <taxon>Sminthuridae</taxon>
        <taxon>Allacma</taxon>
    </lineage>
</organism>
<feature type="transmembrane region" description="Helical" evidence="5">
    <location>
        <begin position="381"/>
        <end position="402"/>
    </location>
</feature>
<dbReference type="OrthoDB" id="6134459at2759"/>
<feature type="transmembrane region" description="Helical" evidence="5">
    <location>
        <begin position="306"/>
        <end position="329"/>
    </location>
</feature>
<evidence type="ECO:0000256" key="6">
    <source>
        <dbReference type="SAM" id="SignalP"/>
    </source>
</evidence>
<feature type="transmembrane region" description="Helical" evidence="5">
    <location>
        <begin position="550"/>
        <end position="573"/>
    </location>
</feature>
<feature type="chain" id="PRO_5035163680" description="G-protein coupled receptors family 2 profile 2 domain-containing protein" evidence="6">
    <location>
        <begin position="24"/>
        <end position="638"/>
    </location>
</feature>
<sequence>MVDIITVSFALVSLFSIIQLTNSQMSIATVKNGTFEPEGIKLQWCGKERAPQRIDNNTYGITEEQRNISVRFVNGSITCPSEVTTSNEMTKAKFDQELSITGYFRDGSTYYPPEKYCIASWTESNVTVQVCGAAPECGVSNPCIPKCCTINKLFTVNYGARGTCQEPFENSNPFNPILYTTVSKKSSKNSVYYIRSSITKRCGRNKTTVIHEGNQLNDVYSTVLRRCFRILEDGTLRMLDNNMKWVKIAREDYCLDGFQINGSSGKLSVENFMGDEQHYGAFICMNATQQARDSSSRTQTDISFHIVYGVAFSVTAVFLLLTLGVYVLLWKEQKIQGWTTMSHSGTMFLFYIFLAIVHFLGTQYMSVGRSRVSFLCMASGIFLHFFFLSNFCWLTVICFSLYRTFRSINACNHNAKNIGQFMAYAAFAWGLPLVYVVVSVALDQKYRYEPCNEVVVPMYGRETCGIWSAAQGPYLYYPIVALLVVNMTFFTITAYKLYQYKISTAMARENLDKSKEARELFQLFAKLFFVMGFTWILEFVSWSVSGSTKTWYWAIVDIFNILQGIAIFVIYICKANIITSLRKSYPGLRPLLSITDKFGGKSVDIREAETSGTNMMSTASVGDDGMRKVELKSLSQKR</sequence>
<evidence type="ECO:0000256" key="1">
    <source>
        <dbReference type="ARBA" id="ARBA00004141"/>
    </source>
</evidence>
<keyword evidence="3 5" id="KW-1133">Transmembrane helix</keyword>
<feature type="transmembrane region" description="Helical" evidence="5">
    <location>
        <begin position="475"/>
        <end position="498"/>
    </location>
</feature>
<dbReference type="GO" id="GO:0016020">
    <property type="term" value="C:membrane"/>
    <property type="evidence" value="ECO:0007669"/>
    <property type="project" value="UniProtKB-SubCell"/>
</dbReference>
<dbReference type="PROSITE" id="PS50261">
    <property type="entry name" value="G_PROTEIN_RECEP_F2_4"/>
    <property type="match status" value="1"/>
</dbReference>
<feature type="transmembrane region" description="Helical" evidence="5">
    <location>
        <begin position="523"/>
        <end position="544"/>
    </location>
</feature>
<evidence type="ECO:0000256" key="2">
    <source>
        <dbReference type="ARBA" id="ARBA00022692"/>
    </source>
</evidence>
<reference evidence="8" key="1">
    <citation type="submission" date="2021-06" db="EMBL/GenBank/DDBJ databases">
        <authorList>
            <person name="Hodson N. C."/>
            <person name="Mongue J. A."/>
            <person name="Jaron S. K."/>
        </authorList>
    </citation>
    <scope>NUCLEOTIDE SEQUENCE</scope>
</reference>
<feature type="domain" description="G-protein coupled receptors family 2 profile 2" evidence="7">
    <location>
        <begin position="304"/>
        <end position="575"/>
    </location>
</feature>
<keyword evidence="6" id="KW-0732">Signal</keyword>
<accession>A0A8J2NRA1</accession>
<evidence type="ECO:0000259" key="7">
    <source>
        <dbReference type="PROSITE" id="PS50261"/>
    </source>
</evidence>
<dbReference type="InterPro" id="IPR017981">
    <property type="entry name" value="GPCR_2-like_7TM"/>
</dbReference>
<evidence type="ECO:0000313" key="8">
    <source>
        <dbReference type="EMBL" id="CAG7661722.1"/>
    </source>
</evidence>
<proteinExistence type="predicted"/>
<keyword evidence="9" id="KW-1185">Reference proteome</keyword>
<comment type="caution">
    <text evidence="8">The sequence shown here is derived from an EMBL/GenBank/DDBJ whole genome shotgun (WGS) entry which is preliminary data.</text>
</comment>
<dbReference type="AlphaFoldDB" id="A0A8J2NRA1"/>
<keyword evidence="4 5" id="KW-0472">Membrane</keyword>
<name>A0A8J2NRA1_9HEXA</name>
<keyword evidence="2 5" id="KW-0812">Transmembrane</keyword>
<feature type="transmembrane region" description="Helical" evidence="5">
    <location>
        <begin position="341"/>
        <end position="361"/>
    </location>
</feature>
<evidence type="ECO:0000313" key="9">
    <source>
        <dbReference type="Proteomes" id="UP000708208"/>
    </source>
</evidence>
<comment type="subcellular location">
    <subcellularLocation>
        <location evidence="1">Membrane</location>
        <topology evidence="1">Multi-pass membrane protein</topology>
    </subcellularLocation>
</comment>
<dbReference type="CDD" id="cd15039">
    <property type="entry name" value="7tmB3_Methuselah-like"/>
    <property type="match status" value="1"/>
</dbReference>
<dbReference type="Pfam" id="PF00002">
    <property type="entry name" value="7tm_2"/>
    <property type="match status" value="1"/>
</dbReference>
<protein>
    <recommendedName>
        <fullName evidence="7">G-protein coupled receptors family 2 profile 2 domain-containing protein</fullName>
    </recommendedName>
</protein>